<evidence type="ECO:0000256" key="11">
    <source>
        <dbReference type="PIRSR" id="PIRSR605792-51"/>
    </source>
</evidence>
<keyword evidence="10 11" id="KW-0676">Redox-active center</keyword>
<dbReference type="SUPFAM" id="SSF52833">
    <property type="entry name" value="Thioredoxin-like"/>
    <property type="match status" value="4"/>
</dbReference>
<name>A0A8C3A9P4_CYCLU</name>
<evidence type="ECO:0000256" key="13">
    <source>
        <dbReference type="SAM" id="SignalP"/>
    </source>
</evidence>
<evidence type="ECO:0000256" key="7">
    <source>
        <dbReference type="ARBA" id="ARBA00022824"/>
    </source>
</evidence>
<keyword evidence="6" id="KW-0677">Repeat</keyword>
<comment type="catalytic activity">
    <reaction evidence="1">
        <text>Catalyzes the rearrangement of -S-S- bonds in proteins.</text>
        <dbReference type="EC" id="5.3.4.1"/>
    </reaction>
</comment>
<dbReference type="Gene3D" id="3.40.30.10">
    <property type="entry name" value="Glutaredoxin"/>
    <property type="match status" value="4"/>
</dbReference>
<keyword evidence="8 11" id="KW-1015">Disulfide bond</keyword>
<dbReference type="CDD" id="cd02981">
    <property type="entry name" value="PDI_b_family"/>
    <property type="match status" value="1"/>
</dbReference>
<proteinExistence type="inferred from homology"/>
<dbReference type="PANTHER" id="PTHR18929:SF93">
    <property type="entry name" value="PROTEIN DISULFIDE-ISOMERASE A2"/>
    <property type="match status" value="1"/>
</dbReference>
<dbReference type="PANTHER" id="PTHR18929">
    <property type="entry name" value="PROTEIN DISULFIDE ISOMERASE"/>
    <property type="match status" value="1"/>
</dbReference>
<dbReference type="PROSITE" id="PS00194">
    <property type="entry name" value="THIOREDOXIN_1"/>
    <property type="match status" value="1"/>
</dbReference>
<evidence type="ECO:0000256" key="5">
    <source>
        <dbReference type="ARBA" id="ARBA00022729"/>
    </source>
</evidence>
<dbReference type="EC" id="5.3.4.1" evidence="4"/>
<feature type="disulfide bond" description="Redox-active" evidence="11">
    <location>
        <begin position="84"/>
        <end position="87"/>
    </location>
</feature>
<dbReference type="PROSITE" id="PS51352">
    <property type="entry name" value="THIOREDOXIN_2"/>
    <property type="match status" value="2"/>
</dbReference>
<reference evidence="15" key="2">
    <citation type="submission" date="2025-09" db="UniProtKB">
        <authorList>
            <consortium name="Ensembl"/>
        </authorList>
    </citation>
    <scope>IDENTIFICATION</scope>
</reference>
<evidence type="ECO:0000256" key="4">
    <source>
        <dbReference type="ARBA" id="ARBA00012723"/>
    </source>
</evidence>
<evidence type="ECO:0000256" key="8">
    <source>
        <dbReference type="ARBA" id="ARBA00023157"/>
    </source>
</evidence>
<dbReference type="GO" id="GO:0034976">
    <property type="term" value="P:response to endoplasmic reticulum stress"/>
    <property type="evidence" value="ECO:0007669"/>
    <property type="project" value="TreeGrafter"/>
</dbReference>
<feature type="compositionally biased region" description="Acidic residues" evidence="12">
    <location>
        <begin position="31"/>
        <end position="48"/>
    </location>
</feature>
<feature type="signal peptide" evidence="13">
    <location>
        <begin position="1"/>
        <end position="23"/>
    </location>
</feature>
<dbReference type="Ensembl" id="ENSCLMT00005040287.1">
    <property type="protein sequence ID" value="ENSCLMP00005038812.1"/>
    <property type="gene ID" value="ENSCLMG00005018359.1"/>
</dbReference>
<evidence type="ECO:0000313" key="16">
    <source>
        <dbReference type="Proteomes" id="UP000694565"/>
    </source>
</evidence>
<reference evidence="15" key="1">
    <citation type="submission" date="2025-08" db="UniProtKB">
        <authorList>
            <consortium name="Ensembl"/>
        </authorList>
    </citation>
    <scope>IDENTIFICATION</scope>
</reference>
<dbReference type="InterPro" id="IPR005792">
    <property type="entry name" value="Prot_disulphide_isomerase"/>
</dbReference>
<dbReference type="PRINTS" id="PR00421">
    <property type="entry name" value="THIOREDOXIN"/>
</dbReference>
<evidence type="ECO:0000256" key="6">
    <source>
        <dbReference type="ARBA" id="ARBA00022737"/>
    </source>
</evidence>
<comment type="similarity">
    <text evidence="3">Belongs to the protein disulfide isomerase family.</text>
</comment>
<evidence type="ECO:0000256" key="3">
    <source>
        <dbReference type="ARBA" id="ARBA00006347"/>
    </source>
</evidence>
<feature type="chain" id="PRO_5034320690" description="protein disulfide-isomerase" evidence="13">
    <location>
        <begin position="24"/>
        <end position="515"/>
    </location>
</feature>
<protein>
    <recommendedName>
        <fullName evidence="4">protein disulfide-isomerase</fullName>
        <ecNumber evidence="4">5.3.4.1</ecNumber>
    </recommendedName>
</protein>
<dbReference type="Proteomes" id="UP000694565">
    <property type="component" value="Unplaced"/>
</dbReference>
<dbReference type="CDD" id="cd02995">
    <property type="entry name" value="PDI_a_PDI_a'_C"/>
    <property type="match status" value="1"/>
</dbReference>
<dbReference type="GeneTree" id="ENSGT00940000165626"/>
<organism evidence="15 16">
    <name type="scientific">Cyclopterus lumpus</name>
    <name type="common">Lumpsucker</name>
    <dbReference type="NCBI Taxonomy" id="8103"/>
    <lineage>
        <taxon>Eukaryota</taxon>
        <taxon>Metazoa</taxon>
        <taxon>Chordata</taxon>
        <taxon>Craniata</taxon>
        <taxon>Vertebrata</taxon>
        <taxon>Euteleostomi</taxon>
        <taxon>Actinopterygii</taxon>
        <taxon>Neopterygii</taxon>
        <taxon>Teleostei</taxon>
        <taxon>Neoteleostei</taxon>
        <taxon>Acanthomorphata</taxon>
        <taxon>Eupercaria</taxon>
        <taxon>Perciformes</taxon>
        <taxon>Cottioidei</taxon>
        <taxon>Cottales</taxon>
        <taxon>Cyclopteridae</taxon>
        <taxon>Cyclopterus</taxon>
    </lineage>
</organism>
<dbReference type="GO" id="GO:0003756">
    <property type="term" value="F:protein disulfide isomerase activity"/>
    <property type="evidence" value="ECO:0007669"/>
    <property type="project" value="UniProtKB-EC"/>
</dbReference>
<dbReference type="FunFam" id="3.40.30.10:FF:000027">
    <property type="entry name" value="protein disulfide-isomerase A2"/>
    <property type="match status" value="1"/>
</dbReference>
<dbReference type="InterPro" id="IPR013766">
    <property type="entry name" value="Thioredoxin_domain"/>
</dbReference>
<evidence type="ECO:0000313" key="15">
    <source>
        <dbReference type="Ensembl" id="ENSCLMP00005038812.1"/>
    </source>
</evidence>
<evidence type="ECO:0000256" key="2">
    <source>
        <dbReference type="ARBA" id="ARBA00004319"/>
    </source>
</evidence>
<keyword evidence="16" id="KW-1185">Reference proteome</keyword>
<comment type="subcellular location">
    <subcellularLocation>
        <location evidence="2">Endoplasmic reticulum lumen</location>
    </subcellularLocation>
</comment>
<feature type="region of interest" description="Disordered" evidence="12">
    <location>
        <begin position="26"/>
        <end position="51"/>
    </location>
</feature>
<feature type="domain" description="Thioredoxin" evidence="14">
    <location>
        <begin position="374"/>
        <end position="502"/>
    </location>
</feature>
<keyword evidence="9" id="KW-0413">Isomerase</keyword>
<sequence>MRTHTLLTVALLGLLLWASCGQAKDTTQGDSLEETEETPGEQAAEEETEKTVEENNVMVLHNTNFDRALSENQYLLVKFYVPWCGHCKTLEPIYAEVAGKLKEDGSPMRLAQVEATKEQELSLEFKIMGYPILKLFTNGDRKKPIDYPVEAMLQWIKRCTGPGAPVLDTADSAAQFIESHKIAVIGFFDNLESEAVKVFKTVVLALSDTEFAMTTSPEVFQKYGVENNSVVLFKKFDEGRADFPLSEGELNPEDLTIFIKQNSLELIIPFRLETSDLIFNSGIPLHALLFINSSVESQTALVEESRPIAKEFRGKMLFVLIDTATTVANVLNYFGVSDKDVPTARLVSMETGKKFNTEGGDLAIKSLRRLCQDVVDGTAEPYFKSEEIPEDWNKEPVKVLVGKNFASVALDPTKNVFVEFYAPWCQHCKDLAPIWEQLGEKYADRDDIIIAKLDSTANEVESLPISAFPTLKYFPADEKQVVDYSGKKDLESLSKFLDDGGNDKIAIHDLKMYTI</sequence>
<keyword evidence="7" id="KW-0256">Endoplasmic reticulum</keyword>
<dbReference type="GO" id="GO:0005788">
    <property type="term" value="C:endoplasmic reticulum lumen"/>
    <property type="evidence" value="ECO:0007669"/>
    <property type="project" value="UniProtKB-SubCell"/>
</dbReference>
<dbReference type="Pfam" id="PF00085">
    <property type="entry name" value="Thioredoxin"/>
    <property type="match status" value="2"/>
</dbReference>
<dbReference type="InterPro" id="IPR017937">
    <property type="entry name" value="Thioredoxin_CS"/>
</dbReference>
<evidence type="ECO:0000256" key="9">
    <source>
        <dbReference type="ARBA" id="ARBA00023235"/>
    </source>
</evidence>
<dbReference type="Pfam" id="PF13848">
    <property type="entry name" value="Thioredoxin_6"/>
    <property type="match status" value="1"/>
</dbReference>
<dbReference type="CDD" id="cd02982">
    <property type="entry name" value="PDI_b'_family"/>
    <property type="match status" value="1"/>
</dbReference>
<dbReference type="InterPro" id="IPR036249">
    <property type="entry name" value="Thioredoxin-like_sf"/>
</dbReference>
<dbReference type="AlphaFoldDB" id="A0A8C3A9P4"/>
<evidence type="ECO:0000259" key="14">
    <source>
        <dbReference type="PROSITE" id="PS51352"/>
    </source>
</evidence>
<evidence type="ECO:0000256" key="10">
    <source>
        <dbReference type="ARBA" id="ARBA00023284"/>
    </source>
</evidence>
<feature type="domain" description="Thioredoxin" evidence="14">
    <location>
        <begin position="37"/>
        <end position="161"/>
    </location>
</feature>
<dbReference type="PROSITE" id="PS51257">
    <property type="entry name" value="PROKAR_LIPOPROTEIN"/>
    <property type="match status" value="1"/>
</dbReference>
<dbReference type="CDD" id="cd02961">
    <property type="entry name" value="PDI_a_family"/>
    <property type="match status" value="1"/>
</dbReference>
<evidence type="ECO:0000256" key="12">
    <source>
        <dbReference type="SAM" id="MobiDB-lite"/>
    </source>
</evidence>
<dbReference type="FunFam" id="3.40.30.10:FF:000042">
    <property type="entry name" value="protein disulfide-isomerase A2"/>
    <property type="match status" value="1"/>
</dbReference>
<evidence type="ECO:0000256" key="1">
    <source>
        <dbReference type="ARBA" id="ARBA00001182"/>
    </source>
</evidence>
<keyword evidence="5 13" id="KW-0732">Signal</keyword>
<feature type="disulfide bond" description="Redox-active" evidence="11">
    <location>
        <begin position="425"/>
        <end position="428"/>
    </location>
</feature>
<accession>A0A8C3A9P4</accession>
<dbReference type="NCBIfam" id="TIGR01130">
    <property type="entry name" value="ER_PDI_fam"/>
    <property type="match status" value="1"/>
</dbReference>
<dbReference type="GO" id="GO:0006457">
    <property type="term" value="P:protein folding"/>
    <property type="evidence" value="ECO:0007669"/>
    <property type="project" value="TreeGrafter"/>
</dbReference>